<dbReference type="OrthoDB" id="10466970at2759"/>
<keyword evidence="1" id="KW-0472">Membrane</keyword>
<proteinExistence type="predicted"/>
<evidence type="ECO:0000313" key="4">
    <source>
        <dbReference type="WBParaSite" id="HDID_0000488801-mRNA-1"/>
    </source>
</evidence>
<reference evidence="4" key="1">
    <citation type="submission" date="2017-02" db="UniProtKB">
        <authorList>
            <consortium name="WormBaseParasite"/>
        </authorList>
    </citation>
    <scope>IDENTIFICATION</scope>
</reference>
<keyword evidence="1" id="KW-0812">Transmembrane</keyword>
<protein>
    <submittedName>
        <fullName evidence="4">Integrin_b_cyt domain-containing protein</fullName>
    </submittedName>
</protein>
<dbReference type="Proteomes" id="UP000274504">
    <property type="component" value="Unassembled WGS sequence"/>
</dbReference>
<name>A0A0R3SIX3_HYMDI</name>
<dbReference type="EMBL" id="UYSG01002106">
    <property type="protein sequence ID" value="VDL56978.1"/>
    <property type="molecule type" value="Genomic_DNA"/>
</dbReference>
<keyword evidence="1" id="KW-1133">Transmembrane helix</keyword>
<dbReference type="AlphaFoldDB" id="A0A0R3SIX3"/>
<feature type="transmembrane region" description="Helical" evidence="1">
    <location>
        <begin position="32"/>
        <end position="57"/>
    </location>
</feature>
<accession>A0A0R3SIX3</accession>
<evidence type="ECO:0000313" key="2">
    <source>
        <dbReference type="EMBL" id="VDL56978.1"/>
    </source>
</evidence>
<organism evidence="4">
    <name type="scientific">Hymenolepis diminuta</name>
    <name type="common">Rat tapeworm</name>
    <dbReference type="NCBI Taxonomy" id="6216"/>
    <lineage>
        <taxon>Eukaryota</taxon>
        <taxon>Metazoa</taxon>
        <taxon>Spiralia</taxon>
        <taxon>Lophotrochozoa</taxon>
        <taxon>Platyhelminthes</taxon>
        <taxon>Cestoda</taxon>
        <taxon>Eucestoda</taxon>
        <taxon>Cyclophyllidea</taxon>
        <taxon>Hymenolepididae</taxon>
        <taxon>Hymenolepis</taxon>
    </lineage>
</organism>
<sequence>MPITFMLKAVAGADTLQVLYEAVYVKPEKGRFLLLIVIGVVLGLLAIFMFTLVAILLSIRRKEHRVISAKKAHANSSYDTKYTKVATADANDRTV</sequence>
<evidence type="ECO:0000256" key="1">
    <source>
        <dbReference type="SAM" id="Phobius"/>
    </source>
</evidence>
<evidence type="ECO:0000313" key="3">
    <source>
        <dbReference type="Proteomes" id="UP000274504"/>
    </source>
</evidence>
<gene>
    <name evidence="2" type="ORF">HDID_LOCUS4886</name>
</gene>
<reference evidence="2 3" key="2">
    <citation type="submission" date="2018-11" db="EMBL/GenBank/DDBJ databases">
        <authorList>
            <consortium name="Pathogen Informatics"/>
        </authorList>
    </citation>
    <scope>NUCLEOTIDE SEQUENCE [LARGE SCALE GENOMIC DNA]</scope>
</reference>
<dbReference type="WBParaSite" id="HDID_0000488801-mRNA-1">
    <property type="protein sequence ID" value="HDID_0000488801-mRNA-1"/>
    <property type="gene ID" value="HDID_0000488801"/>
</dbReference>